<evidence type="ECO:0000256" key="11">
    <source>
        <dbReference type="ARBA" id="ARBA00035025"/>
    </source>
</evidence>
<keyword evidence="10" id="KW-0943">RNA-mediated gene silencing</keyword>
<comment type="similarity">
    <text evidence="2">Belongs to the methyltransferase superfamily. HEN1 family.</text>
</comment>
<keyword evidence="4" id="KW-0489">Methyltransferase</keyword>
<dbReference type="AlphaFoldDB" id="A0A1R2B854"/>
<dbReference type="GO" id="GO:0003723">
    <property type="term" value="F:RNA binding"/>
    <property type="evidence" value="ECO:0007669"/>
    <property type="project" value="UniProtKB-KW"/>
</dbReference>
<dbReference type="GO" id="GO:0005737">
    <property type="term" value="C:cytoplasm"/>
    <property type="evidence" value="ECO:0007669"/>
    <property type="project" value="TreeGrafter"/>
</dbReference>
<sequence length="331" mass="38265">MSNSSEDTVPIFFCPPLWEQRQTKVKEIIKEHMIKELCDLGCGSGGLISGLLYYKGMRMLIGIDLDNEVISEAIDNCTPGIPAYIIHRKCPLEVLLLQGSILIPCPLIPYQISCVTLCEVIEHIHLSEVSLLTYNIFSYINPKFVIVTTPNRDFNIYFPDPKQFRHDDHKFEWTREEFTSWCKSTADMFGYSFQLTGVGMPEGFTENGFCTQIAVFTRLVMKKDREDVENTFKTIRKSVVPKNYPQNFEQKFFNDFLYSFNVARKWAELDYDEGILISDIFRVPSISGLCDGSQLRLQILMEEILPKFNLNYRLEDGKVFIDSDEPTEEED</sequence>
<reference evidence="13 14" key="1">
    <citation type="submission" date="2016-11" db="EMBL/GenBank/DDBJ databases">
        <title>The macronuclear genome of Stentor coeruleus: a giant cell with tiny introns.</title>
        <authorList>
            <person name="Slabodnick M."/>
            <person name="Ruby J.G."/>
            <person name="Reiff S.B."/>
            <person name="Swart E.C."/>
            <person name="Gosai S."/>
            <person name="Prabakaran S."/>
            <person name="Witkowska E."/>
            <person name="Larue G.E."/>
            <person name="Fisher S."/>
            <person name="Freeman R.M."/>
            <person name="Gunawardena J."/>
            <person name="Chu W."/>
            <person name="Stover N.A."/>
            <person name="Gregory B.D."/>
            <person name="Nowacki M."/>
            <person name="Derisi J."/>
            <person name="Roy S.W."/>
            <person name="Marshall W.F."/>
            <person name="Sood P."/>
        </authorList>
    </citation>
    <scope>NUCLEOTIDE SEQUENCE [LARGE SCALE GENOMIC DNA]</scope>
    <source>
        <strain evidence="13">WM001</strain>
    </source>
</reference>
<dbReference type="SUPFAM" id="SSF53335">
    <property type="entry name" value="S-adenosyl-L-methionine-dependent methyltransferases"/>
    <property type="match status" value="1"/>
</dbReference>
<dbReference type="InterPro" id="IPR026610">
    <property type="entry name" value="Hen1"/>
</dbReference>
<dbReference type="PANTHER" id="PTHR21404">
    <property type="entry name" value="HEN1"/>
    <property type="match status" value="1"/>
</dbReference>
<comment type="caution">
    <text evidence="13">The sequence shown here is derived from an EMBL/GenBank/DDBJ whole genome shotgun (WGS) entry which is preliminary data.</text>
</comment>
<evidence type="ECO:0000256" key="8">
    <source>
        <dbReference type="ARBA" id="ARBA00022842"/>
    </source>
</evidence>
<comment type="catalytic activity">
    <reaction evidence="12">
        <text>small RNA 3'-end nucleotide + S-adenosyl-L-methionine = small RNA 3'-end 2'-O-methylnucleotide + S-adenosyl-L-homocysteine + H(+)</text>
        <dbReference type="Rhea" id="RHEA:37887"/>
        <dbReference type="Rhea" id="RHEA-COMP:10415"/>
        <dbReference type="Rhea" id="RHEA-COMP:10416"/>
        <dbReference type="ChEBI" id="CHEBI:15378"/>
        <dbReference type="ChEBI" id="CHEBI:57856"/>
        <dbReference type="ChEBI" id="CHEBI:59789"/>
        <dbReference type="ChEBI" id="CHEBI:74896"/>
        <dbReference type="ChEBI" id="CHEBI:74898"/>
        <dbReference type="EC" id="2.1.1.386"/>
    </reaction>
</comment>
<evidence type="ECO:0000256" key="4">
    <source>
        <dbReference type="ARBA" id="ARBA00022603"/>
    </source>
</evidence>
<gene>
    <name evidence="13" type="ORF">SteCoe_28485</name>
</gene>
<evidence type="ECO:0000256" key="6">
    <source>
        <dbReference type="ARBA" id="ARBA00022691"/>
    </source>
</evidence>
<dbReference type="EMBL" id="MPUH01000860">
    <property type="protein sequence ID" value="OMJ72949.1"/>
    <property type="molecule type" value="Genomic_DNA"/>
</dbReference>
<evidence type="ECO:0000256" key="2">
    <source>
        <dbReference type="ARBA" id="ARBA00009026"/>
    </source>
</evidence>
<evidence type="ECO:0000256" key="7">
    <source>
        <dbReference type="ARBA" id="ARBA00022723"/>
    </source>
</evidence>
<dbReference type="EC" id="2.1.1.386" evidence="11"/>
<dbReference type="GO" id="GO:0046872">
    <property type="term" value="F:metal ion binding"/>
    <property type="evidence" value="ECO:0007669"/>
    <property type="project" value="UniProtKB-KW"/>
</dbReference>
<dbReference type="InterPro" id="IPR029063">
    <property type="entry name" value="SAM-dependent_MTases_sf"/>
</dbReference>
<dbReference type="Gene3D" id="3.40.50.150">
    <property type="entry name" value="Vaccinia Virus protein VP39"/>
    <property type="match status" value="1"/>
</dbReference>
<evidence type="ECO:0000256" key="10">
    <source>
        <dbReference type="ARBA" id="ARBA00023158"/>
    </source>
</evidence>
<keyword evidence="14" id="KW-1185">Reference proteome</keyword>
<comment type="cofactor">
    <cofactor evidence="1">
        <name>Mg(2+)</name>
        <dbReference type="ChEBI" id="CHEBI:18420"/>
    </cofactor>
</comment>
<evidence type="ECO:0000256" key="1">
    <source>
        <dbReference type="ARBA" id="ARBA00001946"/>
    </source>
</evidence>
<dbReference type="Proteomes" id="UP000187209">
    <property type="component" value="Unassembled WGS sequence"/>
</dbReference>
<protein>
    <recommendedName>
        <fullName evidence="3">Small RNA 2'-O-methyltransferase</fullName>
        <ecNumber evidence="11">2.1.1.386</ecNumber>
    </recommendedName>
</protein>
<dbReference type="OrthoDB" id="313126at2759"/>
<keyword evidence="5" id="KW-0808">Transferase</keyword>
<evidence type="ECO:0000256" key="3">
    <source>
        <dbReference type="ARBA" id="ARBA00021330"/>
    </source>
</evidence>
<dbReference type="GO" id="GO:0005634">
    <property type="term" value="C:nucleus"/>
    <property type="evidence" value="ECO:0007669"/>
    <property type="project" value="TreeGrafter"/>
</dbReference>
<evidence type="ECO:0000313" key="13">
    <source>
        <dbReference type="EMBL" id="OMJ72949.1"/>
    </source>
</evidence>
<evidence type="ECO:0000313" key="14">
    <source>
        <dbReference type="Proteomes" id="UP000187209"/>
    </source>
</evidence>
<keyword evidence="7" id="KW-0479">Metal-binding</keyword>
<dbReference type="CDD" id="cd02440">
    <property type="entry name" value="AdoMet_MTases"/>
    <property type="match status" value="1"/>
</dbReference>
<proteinExistence type="inferred from homology"/>
<dbReference type="PANTHER" id="PTHR21404:SF3">
    <property type="entry name" value="SMALL RNA 2'-O-METHYLTRANSFERASE"/>
    <property type="match status" value="1"/>
</dbReference>
<accession>A0A1R2B854</accession>
<evidence type="ECO:0000256" key="5">
    <source>
        <dbReference type="ARBA" id="ARBA00022679"/>
    </source>
</evidence>
<dbReference type="GO" id="GO:0001510">
    <property type="term" value="P:RNA methylation"/>
    <property type="evidence" value="ECO:0007669"/>
    <property type="project" value="InterPro"/>
</dbReference>
<organism evidence="13 14">
    <name type="scientific">Stentor coeruleus</name>
    <dbReference type="NCBI Taxonomy" id="5963"/>
    <lineage>
        <taxon>Eukaryota</taxon>
        <taxon>Sar</taxon>
        <taxon>Alveolata</taxon>
        <taxon>Ciliophora</taxon>
        <taxon>Postciliodesmatophora</taxon>
        <taxon>Heterotrichea</taxon>
        <taxon>Heterotrichida</taxon>
        <taxon>Stentoridae</taxon>
        <taxon>Stentor</taxon>
    </lineage>
</organism>
<keyword evidence="9" id="KW-0694">RNA-binding</keyword>
<dbReference type="GO" id="GO:0090486">
    <property type="term" value="F:small RNA 2'-O-methyltransferase activity"/>
    <property type="evidence" value="ECO:0007669"/>
    <property type="project" value="UniProtKB-EC"/>
</dbReference>
<evidence type="ECO:0000256" key="12">
    <source>
        <dbReference type="ARBA" id="ARBA00048418"/>
    </source>
</evidence>
<keyword evidence="6" id="KW-0949">S-adenosyl-L-methionine</keyword>
<keyword evidence="8" id="KW-0460">Magnesium</keyword>
<evidence type="ECO:0000256" key="9">
    <source>
        <dbReference type="ARBA" id="ARBA00022884"/>
    </source>
</evidence>
<name>A0A1R2B854_9CILI</name>
<dbReference type="GO" id="GO:0030422">
    <property type="term" value="P:siRNA processing"/>
    <property type="evidence" value="ECO:0007669"/>
    <property type="project" value="TreeGrafter"/>
</dbReference>